<name>A0A0M8MZJ2_ESCWE</name>
<protein>
    <submittedName>
        <fullName evidence="1">Uncharacterized protein</fullName>
    </submittedName>
</protein>
<organism evidence="1 2">
    <name type="scientific">Escovopsis weberi</name>
    <dbReference type="NCBI Taxonomy" id="150374"/>
    <lineage>
        <taxon>Eukaryota</taxon>
        <taxon>Fungi</taxon>
        <taxon>Dikarya</taxon>
        <taxon>Ascomycota</taxon>
        <taxon>Pezizomycotina</taxon>
        <taxon>Sordariomycetes</taxon>
        <taxon>Hypocreomycetidae</taxon>
        <taxon>Hypocreales</taxon>
        <taxon>Hypocreaceae</taxon>
        <taxon>Escovopsis</taxon>
    </lineage>
</organism>
<dbReference type="OrthoDB" id="539398at2759"/>
<dbReference type="PANTHER" id="PTHR39336:SF1">
    <property type="entry name" value="PYRIDOXAMINE PHOSPHATE OXIDASE FAMILY PROTEIN (AFU_ORTHOLOGUE AFUA_6G11440)"/>
    <property type="match status" value="1"/>
</dbReference>
<comment type="caution">
    <text evidence="1">The sequence shown here is derived from an EMBL/GenBank/DDBJ whole genome shotgun (WGS) entry which is preliminary data.</text>
</comment>
<reference evidence="1 2" key="1">
    <citation type="submission" date="2015-07" db="EMBL/GenBank/DDBJ databases">
        <title>The genome of the fungus Escovopsis weberi, a specialized disease agent of ant agriculture.</title>
        <authorList>
            <person name="de Man T.J."/>
            <person name="Stajich J.E."/>
            <person name="Kubicek C.P."/>
            <person name="Chenthamara K."/>
            <person name="Atanasova L."/>
            <person name="Druzhinina I.S."/>
            <person name="Birnbaum S."/>
            <person name="Barribeau S.M."/>
            <person name="Teiling C."/>
            <person name="Suen G."/>
            <person name="Currie C."/>
            <person name="Gerardo N.M."/>
        </authorList>
    </citation>
    <scope>NUCLEOTIDE SEQUENCE [LARGE SCALE GENOMIC DNA]</scope>
</reference>
<keyword evidence="2" id="KW-1185">Reference proteome</keyword>
<accession>A0A0M8MZJ2</accession>
<dbReference type="Proteomes" id="UP000053831">
    <property type="component" value="Unassembled WGS sequence"/>
</dbReference>
<proteinExistence type="predicted"/>
<dbReference type="AlphaFoldDB" id="A0A0M8MZJ2"/>
<gene>
    <name evidence="1" type="ORF">ESCO_001734</name>
</gene>
<dbReference type="EMBL" id="LGSR01000006">
    <property type="protein sequence ID" value="KOS22028.1"/>
    <property type="molecule type" value="Genomic_DNA"/>
</dbReference>
<dbReference type="PANTHER" id="PTHR39336">
    <property type="entry name" value="PYRIDOXAMINE PHOSPHATE OXIDASE FAMILY PROTEIN (AFU_ORTHOLOGUE AFUA_6G11440)"/>
    <property type="match status" value="1"/>
</dbReference>
<evidence type="ECO:0000313" key="1">
    <source>
        <dbReference type="EMBL" id="KOS22028.1"/>
    </source>
</evidence>
<sequence length="180" mass="20114">MFMSFGTAPRILRIYCRATVVEWDQPEFFPLVRKIAKAKRDAFDGARSVILGDIWEVTTSCGYGVPRVKKGLYDEDASDSSPHKSIQEVLHEGPYGGETLTELAVFEERPTLDKSATTKTQSNKMNKYQVANNANSIDGLPGLRTARREAEQRLWLGDAKARLRRIAAEKEAVAKSLGHE</sequence>
<dbReference type="STRING" id="150374.A0A0M8MZJ2"/>
<evidence type="ECO:0000313" key="2">
    <source>
        <dbReference type="Proteomes" id="UP000053831"/>
    </source>
</evidence>